<evidence type="ECO:0000313" key="4">
    <source>
        <dbReference type="EMBL" id="NKI15833.1"/>
    </source>
</evidence>
<evidence type="ECO:0000259" key="2">
    <source>
        <dbReference type="Pfam" id="PF23212"/>
    </source>
</evidence>
<dbReference type="InterPro" id="IPR055492">
    <property type="entry name" value="DUF7064"/>
</dbReference>
<accession>A0ABX1GB58</accession>
<name>A0ABX1GB58_9GAMM</name>
<dbReference type="EMBL" id="JAAWWK010000001">
    <property type="protein sequence ID" value="NKI15833.1"/>
    <property type="molecule type" value="Genomic_DNA"/>
</dbReference>
<dbReference type="RefSeq" id="WP_168448391.1">
    <property type="nucleotide sequence ID" value="NZ_JAAWWK010000001.1"/>
</dbReference>
<evidence type="ECO:0000313" key="5">
    <source>
        <dbReference type="Proteomes" id="UP000765845"/>
    </source>
</evidence>
<dbReference type="InterPro" id="IPR055493">
    <property type="entry name" value="DUF7065"/>
</dbReference>
<dbReference type="SUPFAM" id="SSF159245">
    <property type="entry name" value="AttH-like"/>
    <property type="match status" value="1"/>
</dbReference>
<evidence type="ECO:0000256" key="1">
    <source>
        <dbReference type="SAM" id="MobiDB-lite"/>
    </source>
</evidence>
<organism evidence="4 5">
    <name type="scientific">Spongiibacter thalassae</name>
    <dbReference type="NCBI Taxonomy" id="2721624"/>
    <lineage>
        <taxon>Bacteria</taxon>
        <taxon>Pseudomonadati</taxon>
        <taxon>Pseudomonadota</taxon>
        <taxon>Gammaproteobacteria</taxon>
        <taxon>Cellvibrionales</taxon>
        <taxon>Spongiibacteraceae</taxon>
        <taxon>Spongiibacter</taxon>
    </lineage>
</organism>
<dbReference type="Pfam" id="PF23213">
    <property type="entry name" value="DUF7065"/>
    <property type="match status" value="1"/>
</dbReference>
<dbReference type="Pfam" id="PF23212">
    <property type="entry name" value="DUF7064"/>
    <property type="match status" value="1"/>
</dbReference>
<gene>
    <name evidence="4" type="ORF">HCU74_00220</name>
</gene>
<feature type="domain" description="DUF7064" evidence="2">
    <location>
        <begin position="185"/>
        <end position="308"/>
    </location>
</feature>
<comment type="caution">
    <text evidence="4">The sequence shown here is derived from an EMBL/GenBank/DDBJ whole genome shotgun (WGS) entry which is preliminary data.</text>
</comment>
<protein>
    <submittedName>
        <fullName evidence="4">Uncharacterized protein</fullName>
    </submittedName>
</protein>
<reference evidence="4 5" key="1">
    <citation type="submission" date="2020-04" db="EMBL/GenBank/DDBJ databases">
        <authorList>
            <person name="Yoon J."/>
        </authorList>
    </citation>
    <scope>NUCLEOTIDE SEQUENCE [LARGE SCALE GENOMIC DNA]</scope>
    <source>
        <strain evidence="4 5">KMU-166</strain>
    </source>
</reference>
<keyword evidence="5" id="KW-1185">Reference proteome</keyword>
<evidence type="ECO:0000259" key="3">
    <source>
        <dbReference type="Pfam" id="PF23213"/>
    </source>
</evidence>
<proteinExistence type="predicted"/>
<feature type="compositionally biased region" description="Basic and acidic residues" evidence="1">
    <location>
        <begin position="137"/>
        <end position="146"/>
    </location>
</feature>
<dbReference type="Proteomes" id="UP000765845">
    <property type="component" value="Unassembled WGS sequence"/>
</dbReference>
<sequence>MSLYSEIDLPHKVGAHIDWQESWVLIFRDRKSGCVGFLRTGAYPNQGITQTHWGMALPDGTRFRSHLLDRKMEPNDRTETSASSGTMKFSIPNMEYVRFEAHHKDAEADLRLYDFYSSQQWEMIGASQSHDGGGGEAHGHPESAGRVEGRVRIGDRVIDIENGIGYREHGFGPRVIGQKPEELFRSARAHFGTVGPELSYSVITMHDARGGFHKMGYVMCDGVRKKIKDLHTINYTLGDGFSVVGGMTIVKLENDELIRINVETVDGVVTSTHLNNGGIGSSSAGIEALSIPTWNGLDGICDFNMIDNAHRGQLPVSHLLRANAEDGLSQRATDMEWVMKESGLTRLI</sequence>
<feature type="region of interest" description="Disordered" evidence="1">
    <location>
        <begin position="127"/>
        <end position="146"/>
    </location>
</feature>
<feature type="domain" description="DUF7065" evidence="3">
    <location>
        <begin position="6"/>
        <end position="174"/>
    </location>
</feature>